<protein>
    <submittedName>
        <fullName evidence="1">Uncharacterized protein</fullName>
    </submittedName>
</protein>
<sequence>MEKKLAGLISTYLDQLDEVNSTKYELIKLATPNNILIQFHQWANGKPVIAAYDVSKIGDERYYFLFIDWHRNDNYYLVIYAHDKSTTLAELNKIIEEDDVSFLSWKYNPLKRDGKNDIRKSYYKQTFGSTTMNIPLPNSTREIENFLDQVFKLCHNRVRADRIVDIYDFQ</sequence>
<evidence type="ECO:0000313" key="2">
    <source>
        <dbReference type="Proteomes" id="UP001152173"/>
    </source>
</evidence>
<dbReference type="RefSeq" id="WP_269926381.1">
    <property type="nucleotide sequence ID" value="NZ_JAMKBJ010000006.1"/>
</dbReference>
<keyword evidence="2" id="KW-1185">Reference proteome</keyword>
<organism evidence="1 2">
    <name type="scientific">Paenisporosarcina quisquiliarum</name>
    <dbReference type="NCBI Taxonomy" id="365346"/>
    <lineage>
        <taxon>Bacteria</taxon>
        <taxon>Bacillati</taxon>
        <taxon>Bacillota</taxon>
        <taxon>Bacilli</taxon>
        <taxon>Bacillales</taxon>
        <taxon>Caryophanaceae</taxon>
        <taxon>Paenisporosarcina</taxon>
    </lineage>
</organism>
<gene>
    <name evidence="1" type="ORF">M9R32_08860</name>
</gene>
<accession>A0A9X3RED6</accession>
<name>A0A9X3RED6_9BACL</name>
<proteinExistence type="predicted"/>
<comment type="caution">
    <text evidence="1">The sequence shown here is derived from an EMBL/GenBank/DDBJ whole genome shotgun (WGS) entry which is preliminary data.</text>
</comment>
<evidence type="ECO:0000313" key="1">
    <source>
        <dbReference type="EMBL" id="MCZ8537288.1"/>
    </source>
</evidence>
<reference evidence="1" key="1">
    <citation type="submission" date="2022-05" db="EMBL/GenBank/DDBJ databases">
        <authorList>
            <person name="Colautti A."/>
            <person name="Iacumin L."/>
        </authorList>
    </citation>
    <scope>NUCLEOTIDE SEQUENCE</scope>
    <source>
        <strain evidence="1">SK 55</strain>
    </source>
</reference>
<dbReference type="AlphaFoldDB" id="A0A9X3RED6"/>
<dbReference type="EMBL" id="JAMKBJ010000006">
    <property type="protein sequence ID" value="MCZ8537288.1"/>
    <property type="molecule type" value="Genomic_DNA"/>
</dbReference>
<dbReference type="Proteomes" id="UP001152173">
    <property type="component" value="Unassembled WGS sequence"/>
</dbReference>